<dbReference type="PROSITE" id="PS51412">
    <property type="entry name" value="MACPF_2"/>
    <property type="match status" value="1"/>
</dbReference>
<accession>A0A9D1UZQ7</accession>
<dbReference type="Pfam" id="PF01823">
    <property type="entry name" value="MACPF"/>
    <property type="match status" value="1"/>
</dbReference>
<gene>
    <name evidence="2" type="ORF">H9863_04650</name>
</gene>
<dbReference type="InterPro" id="IPR020864">
    <property type="entry name" value="MACPF"/>
</dbReference>
<feature type="domain" description="MACPF" evidence="1">
    <location>
        <begin position="82"/>
        <end position="418"/>
    </location>
</feature>
<organism evidence="2 3">
    <name type="scientific">Candidatus Odoribacter faecigallinarum</name>
    <dbReference type="NCBI Taxonomy" id="2838706"/>
    <lineage>
        <taxon>Bacteria</taxon>
        <taxon>Pseudomonadati</taxon>
        <taxon>Bacteroidota</taxon>
        <taxon>Bacteroidia</taxon>
        <taxon>Bacteroidales</taxon>
        <taxon>Odoribacteraceae</taxon>
        <taxon>Odoribacter</taxon>
    </lineage>
</organism>
<evidence type="ECO:0000259" key="1">
    <source>
        <dbReference type="PROSITE" id="PS51412"/>
    </source>
</evidence>
<evidence type="ECO:0000313" key="2">
    <source>
        <dbReference type="EMBL" id="HIX03392.1"/>
    </source>
</evidence>
<dbReference type="Proteomes" id="UP000824202">
    <property type="component" value="Unassembled WGS sequence"/>
</dbReference>
<protein>
    <recommendedName>
        <fullName evidence="1">MACPF domain-containing protein</fullName>
    </recommendedName>
</protein>
<sequence length="418" mass="46883">MSRSFCSWLLMLGLFVACSREENEHVKAASEDLNIDGSCNIYTVENVEGASWTVVEAPEWITPVKSTGNVAEPLELYVESNTQVSTRAGEVQIAYANGISRTLAVSQSNEQPAVSLQRAYAVGWGFDITSYRDSRGVKDQIVNTQKLLAYREDGFVNERHTETSIQTTYGESYDELNKKLNANLSLNLNVSAFKLDLKGTFGQNSLSNSKRIFSWMRGVYQERIVRLDVPSRSLQGNNLFTRDFEKERQHVIDNNGSDESIRQLISRYGTHYVSRASLGGYLDYYFSSVVEQISKDMNIEAAINFGFSQKFNLKGDVTYKDDYDNLNEDKIETFLVKGGDAISLTNEVISGNLSDKAVSTWAATLGGADVVGNQLELIDFTVVGIYELFPDEISEKIKNYIERVLYYNDLPVTRAGKQ</sequence>
<comment type="caution">
    <text evidence="2">The sequence shown here is derived from an EMBL/GenBank/DDBJ whole genome shotgun (WGS) entry which is preliminary data.</text>
</comment>
<dbReference type="Gene3D" id="2.60.40.10">
    <property type="entry name" value="Immunoglobulins"/>
    <property type="match status" value="1"/>
</dbReference>
<dbReference type="InterPro" id="IPR013783">
    <property type="entry name" value="Ig-like_fold"/>
</dbReference>
<name>A0A9D1UZQ7_9BACT</name>
<dbReference type="EMBL" id="DXFT01000091">
    <property type="protein sequence ID" value="HIX03392.1"/>
    <property type="molecule type" value="Genomic_DNA"/>
</dbReference>
<proteinExistence type="predicted"/>
<dbReference type="PROSITE" id="PS51257">
    <property type="entry name" value="PROKAR_LIPOPROTEIN"/>
    <property type="match status" value="1"/>
</dbReference>
<evidence type="ECO:0000313" key="3">
    <source>
        <dbReference type="Proteomes" id="UP000824202"/>
    </source>
</evidence>
<dbReference type="AlphaFoldDB" id="A0A9D1UZQ7"/>
<reference evidence="2" key="2">
    <citation type="submission" date="2021-04" db="EMBL/GenBank/DDBJ databases">
        <authorList>
            <person name="Gilroy R."/>
        </authorList>
    </citation>
    <scope>NUCLEOTIDE SEQUENCE</scope>
    <source>
        <strain evidence="2">23274</strain>
    </source>
</reference>
<reference evidence="2" key="1">
    <citation type="journal article" date="2021" name="PeerJ">
        <title>Extensive microbial diversity within the chicken gut microbiome revealed by metagenomics and culture.</title>
        <authorList>
            <person name="Gilroy R."/>
            <person name="Ravi A."/>
            <person name="Getino M."/>
            <person name="Pursley I."/>
            <person name="Horton D.L."/>
            <person name="Alikhan N.F."/>
            <person name="Baker D."/>
            <person name="Gharbi K."/>
            <person name="Hall N."/>
            <person name="Watson M."/>
            <person name="Adriaenssens E.M."/>
            <person name="Foster-Nyarko E."/>
            <person name="Jarju S."/>
            <person name="Secka A."/>
            <person name="Antonio M."/>
            <person name="Oren A."/>
            <person name="Chaudhuri R.R."/>
            <person name="La Ragione R."/>
            <person name="Hildebrand F."/>
            <person name="Pallen M.J."/>
        </authorList>
    </citation>
    <scope>NUCLEOTIDE SEQUENCE</scope>
    <source>
        <strain evidence="2">23274</strain>
    </source>
</reference>